<feature type="transmembrane region" description="Helical" evidence="8">
    <location>
        <begin position="139"/>
        <end position="166"/>
    </location>
</feature>
<dbReference type="Pfam" id="PF01925">
    <property type="entry name" value="TauE"/>
    <property type="match status" value="1"/>
</dbReference>
<dbReference type="AlphaFoldDB" id="A0AAF1C035"/>
<evidence type="ECO:0000256" key="1">
    <source>
        <dbReference type="ARBA" id="ARBA00004651"/>
    </source>
</evidence>
<proteinExistence type="inferred from homology"/>
<feature type="transmembrane region" description="Helical" evidence="8">
    <location>
        <begin position="224"/>
        <end position="245"/>
    </location>
</feature>
<evidence type="ECO:0000313" key="10">
    <source>
        <dbReference type="Proteomes" id="UP000234560"/>
    </source>
</evidence>
<evidence type="ECO:0000256" key="4">
    <source>
        <dbReference type="ARBA" id="ARBA00022475"/>
    </source>
</evidence>
<evidence type="ECO:0000256" key="3">
    <source>
        <dbReference type="ARBA" id="ARBA00022448"/>
    </source>
</evidence>
<keyword evidence="4 8" id="KW-1003">Cell membrane</keyword>
<organism evidence="9 10">
    <name type="scientific">Corynebacterium pyruviciproducens</name>
    <dbReference type="NCBI Taxonomy" id="598660"/>
    <lineage>
        <taxon>Bacteria</taxon>
        <taxon>Bacillati</taxon>
        <taxon>Actinomycetota</taxon>
        <taxon>Actinomycetes</taxon>
        <taxon>Mycobacteriales</taxon>
        <taxon>Corynebacteriaceae</taxon>
        <taxon>Corynebacterium</taxon>
    </lineage>
</organism>
<keyword evidence="7 8" id="KW-0472">Membrane</keyword>
<feature type="transmembrane region" description="Helical" evidence="8">
    <location>
        <begin position="78"/>
        <end position="94"/>
    </location>
</feature>
<dbReference type="EMBL" id="CP136958">
    <property type="protein sequence ID" value="WOT03350.1"/>
    <property type="molecule type" value="Genomic_DNA"/>
</dbReference>
<evidence type="ECO:0000256" key="2">
    <source>
        <dbReference type="ARBA" id="ARBA00009142"/>
    </source>
</evidence>
<accession>A0AAF1C035</accession>
<feature type="transmembrane region" description="Helical" evidence="8">
    <location>
        <begin position="100"/>
        <end position="118"/>
    </location>
</feature>
<reference evidence="9" key="2">
    <citation type="submission" date="2023-10" db="EMBL/GenBank/DDBJ databases">
        <authorList>
            <person name="Choi B."/>
        </authorList>
    </citation>
    <scope>NUCLEOTIDE SEQUENCE</scope>
    <source>
        <strain evidence="9">UMB0763</strain>
    </source>
</reference>
<comment type="subcellular location">
    <subcellularLocation>
        <location evidence="1 8">Cell membrane</location>
        <topology evidence="1 8">Multi-pass membrane protein</topology>
    </subcellularLocation>
</comment>
<dbReference type="InterPro" id="IPR002781">
    <property type="entry name" value="TM_pro_TauE-like"/>
</dbReference>
<protein>
    <recommendedName>
        <fullName evidence="8">Probable membrane transporter protein</fullName>
    </recommendedName>
</protein>
<feature type="transmembrane region" description="Helical" evidence="8">
    <location>
        <begin position="186"/>
        <end position="212"/>
    </location>
</feature>
<keyword evidence="5 8" id="KW-0812">Transmembrane</keyword>
<dbReference type="GO" id="GO:0005886">
    <property type="term" value="C:plasma membrane"/>
    <property type="evidence" value="ECO:0007669"/>
    <property type="project" value="UniProtKB-SubCell"/>
</dbReference>
<dbReference type="RefSeq" id="WP_101679005.1">
    <property type="nucleotide sequence ID" value="NZ_CAMYCO010000038.1"/>
</dbReference>
<dbReference type="PANTHER" id="PTHR30269">
    <property type="entry name" value="TRANSMEMBRANE PROTEIN YFCA"/>
    <property type="match status" value="1"/>
</dbReference>
<keyword evidence="3" id="KW-0813">Transport</keyword>
<dbReference type="KEGG" id="cpyr:CYJ47_06250"/>
<dbReference type="PANTHER" id="PTHR30269:SF0">
    <property type="entry name" value="MEMBRANE TRANSPORTER PROTEIN YFCA-RELATED"/>
    <property type="match status" value="1"/>
</dbReference>
<evidence type="ECO:0000256" key="7">
    <source>
        <dbReference type="ARBA" id="ARBA00023136"/>
    </source>
</evidence>
<reference evidence="9" key="1">
    <citation type="submission" date="2017-12" db="EMBL/GenBank/DDBJ databases">
        <authorList>
            <person name="Thomas-White K."/>
            <person name="Wolfe A.J."/>
        </authorList>
    </citation>
    <scope>NUCLEOTIDE SEQUENCE</scope>
    <source>
        <strain evidence="9">UMB0763</strain>
    </source>
</reference>
<sequence>MSPLVFLLLFAGSLVAGLIDALIGGGGLILLPLILICNPQFTNAQALGVNKIAAIVGTGSAAVTLGRKIDGARSSLRYAPFALLGAAGGALVAASINKEIMRPIIAVVLVLVGAYVLFKPSFGQQTAVHSKTVGRIIAMCVATLAIGVYDGSFGPGTGVFFIMAFVSLRGGDFLENAAWAKITNTFTNLGALIVFSLSGEIMWGLGIALAVANMIGAQIGARMVLAKGAGMLRVLILVLVVVMAAKLGYDQFAAA</sequence>
<comment type="similarity">
    <text evidence="2 8">Belongs to the 4-toluene sulfonate uptake permease (TSUP) (TC 2.A.102) family.</text>
</comment>
<evidence type="ECO:0000256" key="5">
    <source>
        <dbReference type="ARBA" id="ARBA00022692"/>
    </source>
</evidence>
<gene>
    <name evidence="9" type="ORF">CYJ47_06250</name>
</gene>
<evidence type="ECO:0000256" key="8">
    <source>
        <dbReference type="RuleBase" id="RU363041"/>
    </source>
</evidence>
<evidence type="ECO:0000256" key="6">
    <source>
        <dbReference type="ARBA" id="ARBA00022989"/>
    </source>
</evidence>
<keyword evidence="6 8" id="KW-1133">Transmembrane helix</keyword>
<dbReference type="InterPro" id="IPR052017">
    <property type="entry name" value="TSUP"/>
</dbReference>
<name>A0AAF1C035_9CORY</name>
<evidence type="ECO:0000313" key="9">
    <source>
        <dbReference type="EMBL" id="WOT03350.1"/>
    </source>
</evidence>
<dbReference type="Proteomes" id="UP000234560">
    <property type="component" value="Chromosome"/>
</dbReference>